<comment type="function">
    <text evidence="13">Represses a number of genes involved in the response to DNA damage (SOS response), including recA and lexA. In the presence of single-stranded DNA, RecA interacts with LexA causing an autocatalytic cleavage which disrupts the DNA-binding part of LexA, leading to derepression of the SOS regulon and eventually DNA repair.</text>
</comment>
<dbReference type="InterPro" id="IPR006200">
    <property type="entry name" value="LexA"/>
</dbReference>
<evidence type="ECO:0000256" key="6">
    <source>
        <dbReference type="ARBA" id="ARBA00022801"/>
    </source>
</evidence>
<keyword evidence="8 13" id="KW-0805">Transcription regulation</keyword>
<feature type="site" description="Cleavage; by autolysis" evidence="13">
    <location>
        <begin position="88"/>
        <end position="89"/>
    </location>
</feature>
<organism evidence="17 18">
    <name type="scientific">Eiseniibacteriota bacterium</name>
    <dbReference type="NCBI Taxonomy" id="2212470"/>
    <lineage>
        <taxon>Bacteria</taxon>
        <taxon>Candidatus Eiseniibacteriota</taxon>
    </lineage>
</organism>
<keyword evidence="9 13" id="KW-0238">DNA-binding</keyword>
<dbReference type="Gene3D" id="2.10.109.10">
    <property type="entry name" value="Umud Fragment, subunit A"/>
    <property type="match status" value="1"/>
</dbReference>
<dbReference type="InterPro" id="IPR006199">
    <property type="entry name" value="LexA_DNA-bd_dom"/>
</dbReference>
<dbReference type="InterPro" id="IPR036388">
    <property type="entry name" value="WH-like_DNA-bd_sf"/>
</dbReference>
<dbReference type="EC" id="3.4.21.88" evidence="13"/>
<dbReference type="PANTHER" id="PTHR33516">
    <property type="entry name" value="LEXA REPRESSOR"/>
    <property type="match status" value="1"/>
</dbReference>
<reference evidence="17 18" key="1">
    <citation type="submission" date="2020-03" db="EMBL/GenBank/DDBJ databases">
        <title>Metabolic flexibility allows generalist bacteria to become dominant in a frequently disturbed ecosystem.</title>
        <authorList>
            <person name="Chen Y.-J."/>
            <person name="Leung P.M."/>
            <person name="Bay S.K."/>
            <person name="Hugenholtz P."/>
            <person name="Kessler A.J."/>
            <person name="Shelley G."/>
            <person name="Waite D.W."/>
            <person name="Cook P.L."/>
            <person name="Greening C."/>
        </authorList>
    </citation>
    <scope>NUCLEOTIDE SEQUENCE [LARGE SCALE GENOMIC DNA]</scope>
    <source>
        <strain evidence="17">SS_bin_28</strain>
    </source>
</reference>
<evidence type="ECO:0000256" key="7">
    <source>
        <dbReference type="ARBA" id="ARBA00022813"/>
    </source>
</evidence>
<evidence type="ECO:0000256" key="8">
    <source>
        <dbReference type="ARBA" id="ARBA00023015"/>
    </source>
</evidence>
<dbReference type="InterPro" id="IPR036390">
    <property type="entry name" value="WH_DNA-bd_sf"/>
</dbReference>
<dbReference type="GO" id="GO:0003677">
    <property type="term" value="F:DNA binding"/>
    <property type="evidence" value="ECO:0007669"/>
    <property type="project" value="UniProtKB-UniRule"/>
</dbReference>
<dbReference type="InterPro" id="IPR006197">
    <property type="entry name" value="Peptidase_S24_LexA"/>
</dbReference>
<dbReference type="GO" id="GO:0006508">
    <property type="term" value="P:proteolysis"/>
    <property type="evidence" value="ECO:0007669"/>
    <property type="project" value="InterPro"/>
</dbReference>
<dbReference type="Gene3D" id="1.10.10.10">
    <property type="entry name" value="Winged helix-like DNA-binding domain superfamily/Winged helix DNA-binding domain"/>
    <property type="match status" value="1"/>
</dbReference>
<evidence type="ECO:0000256" key="5">
    <source>
        <dbReference type="ARBA" id="ARBA00022763"/>
    </source>
</evidence>
<dbReference type="InterPro" id="IPR036286">
    <property type="entry name" value="LexA/Signal_pep-like_sf"/>
</dbReference>
<keyword evidence="6 13" id="KW-0378">Hydrolase</keyword>
<accession>A0A7Y2EAF1</accession>
<comment type="catalytic activity">
    <reaction evidence="13">
        <text>Hydrolysis of Ala-|-Gly bond in repressor LexA.</text>
        <dbReference type="EC" id="3.4.21.88"/>
    </reaction>
</comment>
<comment type="subunit">
    <text evidence="2 13">Homodimer.</text>
</comment>
<feature type="domain" description="Peptidase S24/S26A/S26B/S26C" evidence="15">
    <location>
        <begin position="81"/>
        <end position="196"/>
    </location>
</feature>
<evidence type="ECO:0000313" key="17">
    <source>
        <dbReference type="EMBL" id="NNF07422.1"/>
    </source>
</evidence>
<protein>
    <recommendedName>
        <fullName evidence="13">LexA repressor</fullName>
        <ecNumber evidence="13">3.4.21.88</ecNumber>
    </recommendedName>
</protein>
<evidence type="ECO:0000256" key="11">
    <source>
        <dbReference type="ARBA" id="ARBA00023204"/>
    </source>
</evidence>
<comment type="similarity">
    <text evidence="1 13 14">Belongs to the peptidase S24 family.</text>
</comment>
<dbReference type="HAMAP" id="MF_00015">
    <property type="entry name" value="LexA"/>
    <property type="match status" value="1"/>
</dbReference>
<dbReference type="InterPro" id="IPR039418">
    <property type="entry name" value="LexA-like"/>
</dbReference>
<keyword evidence="7 13" id="KW-0068">Autocatalytic cleavage</keyword>
<evidence type="ECO:0000256" key="9">
    <source>
        <dbReference type="ARBA" id="ARBA00023125"/>
    </source>
</evidence>
<evidence type="ECO:0000256" key="10">
    <source>
        <dbReference type="ARBA" id="ARBA00023163"/>
    </source>
</evidence>
<keyword evidence="4 13" id="KW-0235">DNA replication</keyword>
<comment type="caution">
    <text evidence="17">The sequence shown here is derived from an EMBL/GenBank/DDBJ whole genome shotgun (WGS) entry which is preliminary data.</text>
</comment>
<dbReference type="Pfam" id="PF00717">
    <property type="entry name" value="Peptidase_S24"/>
    <property type="match status" value="1"/>
</dbReference>
<evidence type="ECO:0000313" key="18">
    <source>
        <dbReference type="Proteomes" id="UP000547674"/>
    </source>
</evidence>
<dbReference type="GO" id="GO:0004252">
    <property type="term" value="F:serine-type endopeptidase activity"/>
    <property type="evidence" value="ECO:0007669"/>
    <property type="project" value="UniProtKB-UniRule"/>
</dbReference>
<keyword evidence="11 13" id="KW-0234">DNA repair</keyword>
<keyword evidence="5 13" id="KW-0227">DNA damage</keyword>
<gene>
    <name evidence="13 17" type="primary">lexA</name>
    <name evidence="17" type="ORF">HKN21_11725</name>
</gene>
<evidence type="ECO:0000256" key="13">
    <source>
        <dbReference type="HAMAP-Rule" id="MF_00015"/>
    </source>
</evidence>
<dbReference type="NCBIfam" id="TIGR00498">
    <property type="entry name" value="lexA"/>
    <property type="match status" value="1"/>
</dbReference>
<dbReference type="GO" id="GO:0006260">
    <property type="term" value="P:DNA replication"/>
    <property type="evidence" value="ECO:0007669"/>
    <property type="project" value="UniProtKB-UniRule"/>
</dbReference>
<dbReference type="Pfam" id="PF01726">
    <property type="entry name" value="LexA_DNA_bind"/>
    <property type="match status" value="1"/>
</dbReference>
<dbReference type="Proteomes" id="UP000547674">
    <property type="component" value="Unassembled WGS sequence"/>
</dbReference>
<feature type="domain" description="LexA repressor DNA-binding" evidence="16">
    <location>
        <begin position="1"/>
        <end position="65"/>
    </location>
</feature>
<evidence type="ECO:0000256" key="14">
    <source>
        <dbReference type="RuleBase" id="RU003991"/>
    </source>
</evidence>
<evidence type="ECO:0000256" key="3">
    <source>
        <dbReference type="ARBA" id="ARBA00022491"/>
    </source>
</evidence>
<dbReference type="AlphaFoldDB" id="A0A7Y2EAF1"/>
<dbReference type="CDD" id="cd06529">
    <property type="entry name" value="S24_LexA-like"/>
    <property type="match status" value="1"/>
</dbReference>
<dbReference type="GO" id="GO:0045892">
    <property type="term" value="P:negative regulation of DNA-templated transcription"/>
    <property type="evidence" value="ECO:0007669"/>
    <property type="project" value="UniProtKB-UniRule"/>
</dbReference>
<feature type="DNA-binding region" description="H-T-H motif" evidence="13">
    <location>
        <begin position="28"/>
        <end position="48"/>
    </location>
</feature>
<dbReference type="SUPFAM" id="SSF51306">
    <property type="entry name" value="LexA/Signal peptidase"/>
    <property type="match status" value="1"/>
</dbReference>
<sequence length="202" mass="22187">MKRLTPRQQQIYDYLASHLDDHGYPPTLREICAEFGMKSTRAASDHLHALERKGFINRARDRSRGIELVGSRAGGKGQSVPLVGKIAAGEPILAVENVSERFTLDPQFLNGDGNFLLEVEGTSMIDAHICPGDHILVRPQESANNGDIVVAMIDEEATVKRFEKNGSGLRLIPENQTMGPIEVSDSSEFKILGKVVGLIRKI</sequence>
<evidence type="ECO:0000256" key="2">
    <source>
        <dbReference type="ARBA" id="ARBA00011738"/>
    </source>
</evidence>
<evidence type="ECO:0000256" key="4">
    <source>
        <dbReference type="ARBA" id="ARBA00022705"/>
    </source>
</evidence>
<proteinExistence type="inferred from homology"/>
<name>A0A7Y2EAF1_UNCEI</name>
<dbReference type="PRINTS" id="PR00726">
    <property type="entry name" value="LEXASERPTASE"/>
</dbReference>
<evidence type="ECO:0000259" key="15">
    <source>
        <dbReference type="Pfam" id="PF00717"/>
    </source>
</evidence>
<dbReference type="GO" id="GO:0006281">
    <property type="term" value="P:DNA repair"/>
    <property type="evidence" value="ECO:0007669"/>
    <property type="project" value="UniProtKB-UniRule"/>
</dbReference>
<feature type="active site" description="For autocatalytic cleavage activity" evidence="13">
    <location>
        <position position="123"/>
    </location>
</feature>
<keyword evidence="3 13" id="KW-0678">Repressor</keyword>
<dbReference type="InterPro" id="IPR050077">
    <property type="entry name" value="LexA_repressor"/>
</dbReference>
<keyword evidence="10 13" id="KW-0804">Transcription</keyword>
<dbReference type="FunFam" id="1.10.10.10:FF:000009">
    <property type="entry name" value="LexA repressor"/>
    <property type="match status" value="1"/>
</dbReference>
<dbReference type="EMBL" id="JABDJR010000475">
    <property type="protein sequence ID" value="NNF07422.1"/>
    <property type="molecule type" value="Genomic_DNA"/>
</dbReference>
<evidence type="ECO:0000256" key="1">
    <source>
        <dbReference type="ARBA" id="ARBA00007484"/>
    </source>
</evidence>
<dbReference type="InterPro" id="IPR015927">
    <property type="entry name" value="Peptidase_S24_S26A/B/C"/>
</dbReference>
<feature type="active site" description="For autocatalytic cleavage activity" evidence="13">
    <location>
        <position position="160"/>
    </location>
</feature>
<dbReference type="SUPFAM" id="SSF46785">
    <property type="entry name" value="Winged helix' DNA-binding domain"/>
    <property type="match status" value="1"/>
</dbReference>
<evidence type="ECO:0000256" key="12">
    <source>
        <dbReference type="ARBA" id="ARBA00023236"/>
    </source>
</evidence>
<evidence type="ECO:0000259" key="16">
    <source>
        <dbReference type="Pfam" id="PF01726"/>
    </source>
</evidence>
<dbReference type="PANTHER" id="PTHR33516:SF2">
    <property type="entry name" value="LEXA REPRESSOR-RELATED"/>
    <property type="match status" value="1"/>
</dbReference>
<dbReference type="FunFam" id="2.10.109.10:FF:000001">
    <property type="entry name" value="LexA repressor"/>
    <property type="match status" value="1"/>
</dbReference>
<keyword evidence="12 13" id="KW-0742">SOS response</keyword>
<dbReference type="GO" id="GO:0009432">
    <property type="term" value="P:SOS response"/>
    <property type="evidence" value="ECO:0007669"/>
    <property type="project" value="UniProtKB-UniRule"/>
</dbReference>